<reference evidence="3 6" key="2">
    <citation type="submission" date="2019-07" db="EMBL/GenBank/DDBJ databases">
        <title>Whole genome shotgun sequence of Myxococcus fulvus NBRC 100333.</title>
        <authorList>
            <person name="Hosoyama A."/>
            <person name="Uohara A."/>
            <person name="Ohji S."/>
            <person name="Ichikawa N."/>
        </authorList>
    </citation>
    <scope>NUCLEOTIDE SEQUENCE [LARGE SCALE GENOMIC DNA]</scope>
    <source>
        <strain evidence="3 6">NBRC 100333</strain>
    </source>
</reference>
<evidence type="ECO:0000313" key="6">
    <source>
        <dbReference type="Proteomes" id="UP000321514"/>
    </source>
</evidence>
<dbReference type="SUPFAM" id="SSF51294">
    <property type="entry name" value="Hedgehog/intein (Hint) domain"/>
    <property type="match status" value="1"/>
</dbReference>
<dbReference type="RefSeq" id="WP_074950744.1">
    <property type="nucleotide sequence ID" value="NZ_BJXR01000015.1"/>
</dbReference>
<dbReference type="EMBL" id="BJXR01000015">
    <property type="protein sequence ID" value="GEN06372.1"/>
    <property type="molecule type" value="Genomic_DNA"/>
</dbReference>
<dbReference type="Proteomes" id="UP000183760">
    <property type="component" value="Unassembled WGS sequence"/>
</dbReference>
<dbReference type="Pfam" id="PF14623">
    <property type="entry name" value="Vint"/>
    <property type="match status" value="1"/>
</dbReference>
<evidence type="ECO:0000313" key="5">
    <source>
        <dbReference type="Proteomes" id="UP000183760"/>
    </source>
</evidence>
<dbReference type="PROSITE" id="PS51257">
    <property type="entry name" value="PROKAR_LIPOPROTEIN"/>
    <property type="match status" value="1"/>
</dbReference>
<accession>A0A511SY49</accession>
<dbReference type="Gene3D" id="2.170.16.10">
    <property type="entry name" value="Hedgehog/Intein (Hint) domain"/>
    <property type="match status" value="1"/>
</dbReference>
<keyword evidence="1" id="KW-0732">Signal</keyword>
<dbReference type="AlphaFoldDB" id="A0A511SY49"/>
<comment type="caution">
    <text evidence="3">The sequence shown here is derived from an EMBL/GenBank/DDBJ whole genome shotgun (WGS) entry which is preliminary data.</text>
</comment>
<dbReference type="InterPro" id="IPR039510">
    <property type="entry name" value="Vint_dom"/>
</dbReference>
<reference evidence="4 5" key="1">
    <citation type="submission" date="2016-10" db="EMBL/GenBank/DDBJ databases">
        <authorList>
            <person name="Varghese N."/>
            <person name="Submissions S."/>
        </authorList>
    </citation>
    <scope>NUCLEOTIDE SEQUENCE [LARGE SCALE GENOMIC DNA]</scope>
    <source>
        <strain evidence="4 5">DSM 16525</strain>
    </source>
</reference>
<feature type="domain" description="Vint" evidence="2">
    <location>
        <begin position="446"/>
        <end position="551"/>
    </location>
</feature>
<organism evidence="3 6">
    <name type="scientific">Myxococcus fulvus</name>
    <dbReference type="NCBI Taxonomy" id="33"/>
    <lineage>
        <taxon>Bacteria</taxon>
        <taxon>Pseudomonadati</taxon>
        <taxon>Myxococcota</taxon>
        <taxon>Myxococcia</taxon>
        <taxon>Myxococcales</taxon>
        <taxon>Cystobacterineae</taxon>
        <taxon>Myxococcaceae</taxon>
        <taxon>Myxococcus</taxon>
    </lineage>
</organism>
<feature type="chain" id="PRO_5022760176" description="Vint domain-containing protein" evidence="1">
    <location>
        <begin position="18"/>
        <end position="622"/>
    </location>
</feature>
<protein>
    <recommendedName>
        <fullName evidence="2">Vint domain-containing protein</fullName>
    </recommendedName>
</protein>
<keyword evidence="5" id="KW-1185">Reference proteome</keyword>
<dbReference type="InterPro" id="IPR006141">
    <property type="entry name" value="Intein_N"/>
</dbReference>
<proteinExistence type="predicted"/>
<name>A0A511SY49_MYXFU</name>
<evidence type="ECO:0000256" key="1">
    <source>
        <dbReference type="SAM" id="SignalP"/>
    </source>
</evidence>
<dbReference type="InterPro" id="IPR036844">
    <property type="entry name" value="Hint_dom_sf"/>
</dbReference>
<dbReference type="Proteomes" id="UP000321514">
    <property type="component" value="Unassembled WGS sequence"/>
</dbReference>
<evidence type="ECO:0000259" key="2">
    <source>
        <dbReference type="Pfam" id="PF14623"/>
    </source>
</evidence>
<dbReference type="PROSITE" id="PS50817">
    <property type="entry name" value="INTEIN_N_TER"/>
    <property type="match status" value="1"/>
</dbReference>
<evidence type="ECO:0000313" key="4">
    <source>
        <dbReference type="EMBL" id="SET50578.1"/>
    </source>
</evidence>
<dbReference type="EMBL" id="FOIB01000002">
    <property type="protein sequence ID" value="SET50578.1"/>
    <property type="molecule type" value="Genomic_DNA"/>
</dbReference>
<feature type="signal peptide" evidence="1">
    <location>
        <begin position="1"/>
        <end position="17"/>
    </location>
</feature>
<dbReference type="CDD" id="cd00081">
    <property type="entry name" value="Hint"/>
    <property type="match status" value="1"/>
</dbReference>
<gene>
    <name evidence="3" type="ORF">MFU01_14090</name>
    <name evidence="4" type="ORF">SAMN05443572_102515</name>
</gene>
<evidence type="ECO:0000313" key="3">
    <source>
        <dbReference type="EMBL" id="GEN06372.1"/>
    </source>
</evidence>
<dbReference type="GO" id="GO:0016539">
    <property type="term" value="P:intein-mediated protein splicing"/>
    <property type="evidence" value="ECO:0007669"/>
    <property type="project" value="InterPro"/>
</dbReference>
<dbReference type="STRING" id="1334629.MFUL124B02_33855"/>
<dbReference type="OrthoDB" id="5521784at2"/>
<sequence>MSRMRHLLVMGSTACLAFLSGCSSGPRDEQAVDFGRTLQGLGDSSRLSKAEWTTYLSDERYVQGLTKPDVRIRLNMADPAQYRFARSRLKLAGKTAENSPYLFEAIEQRRRDHVAKGYKAGHAAEDELASATTSSIREIHALEMSSSGDYTPEPNDGRATAISTYPGGSYYTYTDTTFSDVSGYPLGDLAWVEHFDSGKNVAVSALADLSRTSIKRYRVSTYKAEDTVNGFTDSFQFTEFGSEVGTAGNNQERPMLSGLTVQAPKDLVLNDGVISVCLNRTWTGDCDYNLTGIGYAVKLPLKGQVSVSSNHIFDEATINRYKAETLAGGTGDRYGFLKLILTNDGGGCDLTDSNVREAKMSQFWSRVSLSTNKKTFYWDLTDTYAALFDDDCRQMQDEVKLTAKIILPLVEPVADSKPYQSSVTLSTARPDIRLDYTFPKITVTNSCLAEGTQIELAEGSATPIESVKIGDKVNHPERPALTVMDTAVGVETVPMVRIRSEAGHSLLMTEMHPIQVMARGMVQARFLKQGDVVLTRKGPSKLVEVRREPFAGKVYNVKVGSDAEKLALGADQTTVYANGFLVGDGQIQRKYETLAMTQKDGNVLAKLPRKWHRDYVMAAKRR</sequence>